<dbReference type="EMBL" id="GL541717">
    <property type="protein sequence ID" value="KDE04056.1"/>
    <property type="molecule type" value="Genomic_DNA"/>
</dbReference>
<evidence type="ECO:0000313" key="3">
    <source>
        <dbReference type="EnsemblFungi" id="MVLG_05495T0"/>
    </source>
</evidence>
<dbReference type="HOGENOM" id="CLU_499864_0_0_1"/>
<proteinExistence type="predicted"/>
<dbReference type="Proteomes" id="UP000017200">
    <property type="component" value="Unassembled WGS sequence"/>
</dbReference>
<feature type="compositionally biased region" description="Polar residues" evidence="1">
    <location>
        <begin position="90"/>
        <end position="99"/>
    </location>
</feature>
<sequence>MVFPPPNPSAVPPFSSPASSLPASGTAPVSARPALGQLDVNRAPNSSSSSSSQPPHRSLSPMTSKDKLKQWTFPRNGSPVLPSPPDCFPSTGTNNSHSTPLMGYSLSDDEANAQSFDPQSPVIIESRTNQYDRHVRRNSQDDERSSGSDGGIESPCGASSSIPFMQKRSDNGATNKPSPSNNGTKQQHKTTASTFRHRGKASVAVVPISSPENSPSAPGRPGLTRVTSSPRQLTNPSANNPPSSSPEPMEFPTSPSELIRMIYANLRRRSLQDFAWALVFGVCLLLFASALTGHGYAPPELDLDLSNQDRVEASATFLPKGGQYRDLPMSADVHQPTGDDSHDVGHDWMKDSPDDRRLDDEHVHHHHEGPDALFGGDHSVAADDHDHSHINAVLDDQKPGRKELEELDTRTVEMSAGVDVTELTQEDDVAEVAGNDEEEHVQVQGEEEHGDGAEADEGGDEEDVDGSVQDEVEHDHEHGSGGLHLEPEPEAEDEPVSFSVDAKNRAVATDLPDQGPDGEVEHSIQYGEDVQALRVKRMLKQRRRR</sequence>
<dbReference type="AlphaFoldDB" id="U5HEF1"/>
<dbReference type="OMA" id="ELIRMIY"/>
<gene>
    <name evidence="2" type="ORF">MVLG_05495</name>
</gene>
<keyword evidence="4" id="KW-1185">Reference proteome</keyword>
<feature type="region of interest" description="Disordered" evidence="1">
    <location>
        <begin position="1"/>
        <end position="253"/>
    </location>
</feature>
<dbReference type="EnsemblFungi" id="MVLG_05495T0">
    <property type="protein sequence ID" value="MVLG_05495T0"/>
    <property type="gene ID" value="MVLG_05495"/>
</dbReference>
<evidence type="ECO:0000313" key="4">
    <source>
        <dbReference type="Proteomes" id="UP000017200"/>
    </source>
</evidence>
<reference evidence="2" key="2">
    <citation type="submission" date="2010-11" db="EMBL/GenBank/DDBJ databases">
        <authorList>
            <consortium name="The Broad Institute Genome Sequencing Platform"/>
            <person name="Earl A."/>
            <person name="Ward D."/>
            <person name="Feldgarden M."/>
            <person name="Gevers D."/>
            <person name="Butler R."/>
            <person name="Young S.K."/>
            <person name="Zeng Q."/>
            <person name="Gargeya S."/>
            <person name="Fitzgerald M."/>
            <person name="Haas B."/>
            <person name="Abouelleil A."/>
            <person name="Alvarado L."/>
            <person name="Arachchi H.M."/>
            <person name="Berlin A."/>
            <person name="Brown A."/>
            <person name="Chapman S.B."/>
            <person name="Chen Z."/>
            <person name="Dunbar C."/>
            <person name="Freedman E."/>
            <person name="Gearin G."/>
            <person name="Gellesch M."/>
            <person name="Goldberg J."/>
            <person name="Griggs A."/>
            <person name="Gujja S."/>
            <person name="Heilman E."/>
            <person name="Heiman D."/>
            <person name="Howarth C."/>
            <person name="Larson L."/>
            <person name="Lui A."/>
            <person name="MacDonald P.J.P."/>
            <person name="Mehta T."/>
            <person name="Montmayeur A."/>
            <person name="Murphy C."/>
            <person name="Neiman D."/>
            <person name="Pearson M."/>
            <person name="Priest M."/>
            <person name="Roberts A."/>
            <person name="Saif S."/>
            <person name="Shea T."/>
            <person name="Shenoy N."/>
            <person name="Sisk P."/>
            <person name="Stolte C."/>
            <person name="Sykes S."/>
            <person name="White J."/>
            <person name="Yandava C."/>
            <person name="Wortman J."/>
            <person name="Nusbaum C."/>
            <person name="Birren B."/>
        </authorList>
    </citation>
    <scope>NUCLEOTIDE SEQUENCE</scope>
    <source>
        <strain evidence="2">P1A1 Lamole</strain>
    </source>
</reference>
<feature type="compositionally biased region" description="Basic and acidic residues" evidence="1">
    <location>
        <begin position="337"/>
        <end position="363"/>
    </location>
</feature>
<feature type="compositionally biased region" description="Pro residues" evidence="1">
    <location>
        <begin position="1"/>
        <end position="15"/>
    </location>
</feature>
<name>U5HEF1_USTV1</name>
<organism evidence="2">
    <name type="scientific">Microbotryum lychnidis-dioicae (strain p1A1 Lamole / MvSl-1064)</name>
    <name type="common">Anther smut fungus</name>
    <dbReference type="NCBI Taxonomy" id="683840"/>
    <lineage>
        <taxon>Eukaryota</taxon>
        <taxon>Fungi</taxon>
        <taxon>Dikarya</taxon>
        <taxon>Basidiomycota</taxon>
        <taxon>Pucciniomycotina</taxon>
        <taxon>Microbotryomycetes</taxon>
        <taxon>Microbotryales</taxon>
        <taxon>Microbotryaceae</taxon>
        <taxon>Microbotryum</taxon>
    </lineage>
</organism>
<accession>U5HEF1</accession>
<feature type="compositionally biased region" description="Polar residues" evidence="1">
    <location>
        <begin position="171"/>
        <end position="194"/>
    </location>
</feature>
<reference evidence="2 4" key="3">
    <citation type="journal article" date="2015" name="BMC Genomics">
        <title>Sex and parasites: genomic and transcriptomic analysis of Microbotryum lychnidis-dioicae, the biotrophic and plant-castrating anther smut fungus.</title>
        <authorList>
            <person name="Perlin M.H."/>
            <person name="Amselem J."/>
            <person name="Fontanillas E."/>
            <person name="Toh S.S."/>
            <person name="Chen Z."/>
            <person name="Goldberg J."/>
            <person name="Duplessis S."/>
            <person name="Henrissat B."/>
            <person name="Young S."/>
            <person name="Zeng Q."/>
            <person name="Aguileta G."/>
            <person name="Petit E."/>
            <person name="Badouin H."/>
            <person name="Andrews J."/>
            <person name="Razeeq D."/>
            <person name="Gabaldon T."/>
            <person name="Quesneville H."/>
            <person name="Giraud T."/>
            <person name="Hood M.E."/>
            <person name="Schultz D.J."/>
            <person name="Cuomo C.A."/>
        </authorList>
    </citation>
    <scope>NUCLEOTIDE SEQUENCE [LARGE SCALE GENOMIC DNA]</scope>
    <source>
        <strain evidence="2">P1A1 Lamole</strain>
        <strain evidence="4">p1A1 Lamole</strain>
    </source>
</reference>
<feature type="region of interest" description="Disordered" evidence="1">
    <location>
        <begin position="334"/>
        <end position="383"/>
    </location>
</feature>
<reference evidence="3" key="4">
    <citation type="submission" date="2015-06" db="UniProtKB">
        <authorList>
            <consortium name="EnsemblFungi"/>
        </authorList>
    </citation>
    <scope>IDENTIFICATION</scope>
</reference>
<dbReference type="InParanoid" id="U5HEF1"/>
<feature type="compositionally biased region" description="Low complexity" evidence="1">
    <location>
        <begin position="235"/>
        <end position="253"/>
    </location>
</feature>
<evidence type="ECO:0000313" key="2">
    <source>
        <dbReference type="EMBL" id="KDE04056.1"/>
    </source>
</evidence>
<feature type="compositionally biased region" description="Basic and acidic residues" evidence="1">
    <location>
        <begin position="130"/>
        <end position="146"/>
    </location>
</feature>
<feature type="compositionally biased region" description="Low complexity" evidence="1">
    <location>
        <begin position="44"/>
        <end position="61"/>
    </location>
</feature>
<feature type="region of interest" description="Disordered" evidence="1">
    <location>
        <begin position="437"/>
        <end position="525"/>
    </location>
</feature>
<dbReference type="OrthoDB" id="2537364at2759"/>
<feature type="compositionally biased region" description="Acidic residues" evidence="1">
    <location>
        <begin position="453"/>
        <end position="470"/>
    </location>
</feature>
<feature type="compositionally biased region" description="Polar residues" evidence="1">
    <location>
        <begin position="225"/>
        <end position="234"/>
    </location>
</feature>
<dbReference type="EMBL" id="AEIJ01000577">
    <property type="status" value="NOT_ANNOTATED_CDS"/>
    <property type="molecule type" value="Genomic_DNA"/>
</dbReference>
<feature type="compositionally biased region" description="Low complexity" evidence="1">
    <location>
        <begin position="16"/>
        <end position="28"/>
    </location>
</feature>
<evidence type="ECO:0000256" key="1">
    <source>
        <dbReference type="SAM" id="MobiDB-lite"/>
    </source>
</evidence>
<protein>
    <submittedName>
        <fullName evidence="2 3">Uncharacterized protein</fullName>
    </submittedName>
</protein>
<reference evidence="4" key="1">
    <citation type="submission" date="2010-11" db="EMBL/GenBank/DDBJ databases">
        <title>The genome sequence of Microbotryum violaceum strain p1A1 Lamole.</title>
        <authorList>
            <person name="Cuomo C."/>
            <person name="Perlin M."/>
            <person name="Young S.K."/>
            <person name="Zeng Q."/>
            <person name="Gargeya S."/>
            <person name="Alvarado L."/>
            <person name="Berlin A."/>
            <person name="Chapman S.B."/>
            <person name="Chen Z."/>
            <person name="Freedman E."/>
            <person name="Gellesch M."/>
            <person name="Goldberg J."/>
            <person name="Griggs A."/>
            <person name="Gujja S."/>
            <person name="Heilman E."/>
            <person name="Heiman D."/>
            <person name="Howarth C."/>
            <person name="Mehta T."/>
            <person name="Neiman D."/>
            <person name="Pearson M."/>
            <person name="Roberts A."/>
            <person name="Saif S."/>
            <person name="Shea T."/>
            <person name="Shenoy N."/>
            <person name="Sisk P."/>
            <person name="Stolte C."/>
            <person name="Sykes S."/>
            <person name="White J."/>
            <person name="Yandava C."/>
            <person name="Haas B."/>
            <person name="Nusbaum C."/>
            <person name="Birren B."/>
        </authorList>
    </citation>
    <scope>NUCLEOTIDE SEQUENCE [LARGE SCALE GENOMIC DNA]</scope>
    <source>
        <strain evidence="4">p1A1 Lamole</strain>
    </source>
</reference>